<organism evidence="3 4">
    <name type="scientific">Olpidium bornovanus</name>
    <dbReference type="NCBI Taxonomy" id="278681"/>
    <lineage>
        <taxon>Eukaryota</taxon>
        <taxon>Fungi</taxon>
        <taxon>Fungi incertae sedis</taxon>
        <taxon>Olpidiomycota</taxon>
        <taxon>Olpidiomycotina</taxon>
        <taxon>Olpidiomycetes</taxon>
        <taxon>Olpidiales</taxon>
        <taxon>Olpidiaceae</taxon>
        <taxon>Olpidium</taxon>
    </lineage>
</organism>
<feature type="domain" description="Domain of unknown function at the cortex 1" evidence="2">
    <location>
        <begin position="105"/>
        <end position="358"/>
    </location>
</feature>
<feature type="region of interest" description="Disordered" evidence="1">
    <location>
        <begin position="1"/>
        <end position="39"/>
    </location>
</feature>
<dbReference type="AlphaFoldDB" id="A0A8H7ZNZ6"/>
<feature type="non-terminal residue" evidence="3">
    <location>
        <position position="358"/>
    </location>
</feature>
<evidence type="ECO:0000259" key="2">
    <source>
        <dbReference type="Pfam" id="PF08588"/>
    </source>
</evidence>
<evidence type="ECO:0000313" key="3">
    <source>
        <dbReference type="EMBL" id="KAG5456640.1"/>
    </source>
</evidence>
<dbReference type="InterPro" id="IPR013897">
    <property type="entry name" value="Duc1"/>
</dbReference>
<evidence type="ECO:0000313" key="4">
    <source>
        <dbReference type="Proteomes" id="UP000673691"/>
    </source>
</evidence>
<feature type="compositionally biased region" description="Low complexity" evidence="1">
    <location>
        <begin position="30"/>
        <end position="39"/>
    </location>
</feature>
<dbReference type="EMBL" id="JAEFCI010011410">
    <property type="protein sequence ID" value="KAG5456640.1"/>
    <property type="molecule type" value="Genomic_DNA"/>
</dbReference>
<sequence>MPPRRSGTGRFLRGARGAPPCRTPDGDGDAGPAAPQGALRRFRNRPRRLRPERRCECERAGRTATVCVGNCAYHPSAAPPAVVRWSSPPSGPLTEPALTWSPSLPPQPCYVNSDHFTGYVCLRLAKPDTTHVAVGENRVAIPDTDYFKSKSRMFSLHFTGRFKATNPSHPHGYWTADDLEYVVQFEGPVKNSRYVAVFAKVVKMVAPALDIQHMHLSERPYAAAKVFTSCNALSAHIFDQSRGSGSIPKDPKKVRCTGSPALDPGQWEFGGAKELEENLDILAPSLIVEEEPKKKLVLRRRKHFAAAENRKKVELRPDMVIGADLFNPNFNPASGLLEMNSRLKLNAGNIINNQPIRW</sequence>
<protein>
    <recommendedName>
        <fullName evidence="2">Domain of unknown function at the cortex 1 domain-containing protein</fullName>
    </recommendedName>
</protein>
<dbReference type="Pfam" id="PF08588">
    <property type="entry name" value="Duc1"/>
    <property type="match status" value="1"/>
</dbReference>
<dbReference type="Proteomes" id="UP000673691">
    <property type="component" value="Unassembled WGS sequence"/>
</dbReference>
<evidence type="ECO:0000256" key="1">
    <source>
        <dbReference type="SAM" id="MobiDB-lite"/>
    </source>
</evidence>
<reference evidence="3 4" key="1">
    <citation type="journal article" name="Sci. Rep.">
        <title>Genome-scale phylogenetic analyses confirm Olpidium as the closest living zoosporic fungus to the non-flagellated, terrestrial fungi.</title>
        <authorList>
            <person name="Chang Y."/>
            <person name="Rochon D."/>
            <person name="Sekimoto S."/>
            <person name="Wang Y."/>
            <person name="Chovatia M."/>
            <person name="Sandor L."/>
            <person name="Salamov A."/>
            <person name="Grigoriev I.V."/>
            <person name="Stajich J.E."/>
            <person name="Spatafora J.W."/>
        </authorList>
    </citation>
    <scope>NUCLEOTIDE SEQUENCE [LARGE SCALE GENOMIC DNA]</scope>
    <source>
        <strain evidence="3">S191</strain>
    </source>
</reference>
<gene>
    <name evidence="3" type="ORF">BJ554DRAFT_3564</name>
</gene>
<name>A0A8H7ZNZ6_9FUNG</name>
<dbReference type="PANTHER" id="PTHR34826">
    <property type="entry name" value="UPF0590 PROTEIN C409.17C"/>
    <property type="match status" value="1"/>
</dbReference>
<comment type="caution">
    <text evidence="3">The sequence shown here is derived from an EMBL/GenBank/DDBJ whole genome shotgun (WGS) entry which is preliminary data.</text>
</comment>
<proteinExistence type="predicted"/>
<keyword evidence="4" id="KW-1185">Reference proteome</keyword>
<dbReference type="OrthoDB" id="2119945at2759"/>
<accession>A0A8H7ZNZ6</accession>
<dbReference type="PANTHER" id="PTHR34826:SF2">
    <property type="entry name" value="UPF0590 PROTEIN C409.17C"/>
    <property type="match status" value="1"/>
</dbReference>